<dbReference type="InterPro" id="IPR006168">
    <property type="entry name" value="G3P_DH_NAD-dep"/>
</dbReference>
<dbReference type="SUPFAM" id="SSF48179">
    <property type="entry name" value="6-phosphogluconate dehydrogenase C-terminal domain-like"/>
    <property type="match status" value="1"/>
</dbReference>
<dbReference type="PRINTS" id="PR00077">
    <property type="entry name" value="GPDHDRGNASE"/>
</dbReference>
<dbReference type="SUPFAM" id="SSF51735">
    <property type="entry name" value="NAD(P)-binding Rossmann-fold domains"/>
    <property type="match status" value="1"/>
</dbReference>
<dbReference type="AlphaFoldDB" id="A0A449B6C3"/>
<dbReference type="GO" id="GO:0141153">
    <property type="term" value="F:glycerol-3-phosphate dehydrogenase (NADP+) activity"/>
    <property type="evidence" value="ECO:0007669"/>
    <property type="project" value="RHEA"/>
</dbReference>
<dbReference type="InterPro" id="IPR011128">
    <property type="entry name" value="G3P_DH_NAD-dep_N"/>
</dbReference>
<feature type="active site" description="Proton acceptor" evidence="8">
    <location>
        <position position="196"/>
    </location>
</feature>
<feature type="signal peptide" evidence="13">
    <location>
        <begin position="1"/>
        <end position="20"/>
    </location>
</feature>
<keyword evidence="5" id="KW-0443">Lipid metabolism</keyword>
<keyword evidence="2" id="KW-0444">Lipid biosynthesis</keyword>
<evidence type="ECO:0000256" key="10">
    <source>
        <dbReference type="PIRSR" id="PIRSR000114-3"/>
    </source>
</evidence>
<keyword evidence="3 11" id="KW-0560">Oxidoreductase</keyword>
<sequence>MKKTKYIAFIGTGAWASALANVVSQNGYHVKMYGINDQEISEINKGFNRKYFGNRSFTNPENIQASTDLEYVLKDCETAVIAIPSVAIRSVLKQLSAILKYKKINIVNVSKGFDDLSGEFLSDLIKTKLNRNLKSFATFAGPSYASEVFEEHLTLINVFASNKDFEELLIQKFNNHYFQLIPCADEHTGEILAALKNVLAIGIGISSFNHPGKNSHSALISIGTKEILQIALQLKPSTNVAIGFELAGIGDIFLTCSSTQSRNFTFGYSIAEKGLKETLKKQELTVEGYASAKTLAKILQQNNIKNVPLLESIITILQGQKEPLLLTDFLIKN</sequence>
<feature type="binding site" evidence="10">
    <location>
        <position position="145"/>
    </location>
    <ligand>
        <name>NAD(+)</name>
        <dbReference type="ChEBI" id="CHEBI:57540"/>
    </ligand>
</feature>
<evidence type="ECO:0000256" key="3">
    <source>
        <dbReference type="ARBA" id="ARBA00023002"/>
    </source>
</evidence>
<evidence type="ECO:0000256" key="4">
    <source>
        <dbReference type="ARBA" id="ARBA00023027"/>
    </source>
</evidence>
<organism evidence="16 17">
    <name type="scientific">Mycoplasmopsis columboralis</name>
    <dbReference type="NCBI Taxonomy" id="171282"/>
    <lineage>
        <taxon>Bacteria</taxon>
        <taxon>Bacillati</taxon>
        <taxon>Mycoplasmatota</taxon>
        <taxon>Mycoplasmoidales</taxon>
        <taxon>Metamycoplasmataceae</taxon>
        <taxon>Mycoplasmopsis</taxon>
    </lineage>
</organism>
<evidence type="ECO:0000256" key="6">
    <source>
        <dbReference type="ARBA" id="ARBA00023209"/>
    </source>
</evidence>
<feature type="binding site" evidence="9">
    <location>
        <position position="111"/>
    </location>
    <ligand>
        <name>substrate</name>
    </ligand>
</feature>
<feature type="domain" description="Glycerol-3-phosphate dehydrogenase NAD-dependent N-terminal" evidence="14">
    <location>
        <begin position="7"/>
        <end position="164"/>
    </location>
</feature>
<dbReference type="PIRSF" id="PIRSF000114">
    <property type="entry name" value="Glycerol-3-P_dh"/>
    <property type="match status" value="1"/>
</dbReference>
<keyword evidence="4 10" id="KW-0520">NAD</keyword>
<dbReference type="InterPro" id="IPR036291">
    <property type="entry name" value="NAD(P)-bd_dom_sf"/>
</dbReference>
<evidence type="ECO:0000256" key="5">
    <source>
        <dbReference type="ARBA" id="ARBA00023098"/>
    </source>
</evidence>
<dbReference type="OrthoDB" id="9812273at2"/>
<keyword evidence="7" id="KW-1208">Phospholipid metabolism</keyword>
<dbReference type="GO" id="GO:0008654">
    <property type="term" value="P:phospholipid biosynthetic process"/>
    <property type="evidence" value="ECO:0007669"/>
    <property type="project" value="UniProtKB-KW"/>
</dbReference>
<evidence type="ECO:0000259" key="14">
    <source>
        <dbReference type="Pfam" id="PF01210"/>
    </source>
</evidence>
<feature type="binding site" evidence="10">
    <location>
        <position position="262"/>
    </location>
    <ligand>
        <name>NAD(+)</name>
        <dbReference type="ChEBI" id="CHEBI:57540"/>
    </ligand>
</feature>
<evidence type="ECO:0000256" key="1">
    <source>
        <dbReference type="ARBA" id="ARBA00011009"/>
    </source>
</evidence>
<dbReference type="KEGG" id="mcou:NCTC10179_00296"/>
<dbReference type="GO" id="GO:0051287">
    <property type="term" value="F:NAD binding"/>
    <property type="evidence" value="ECO:0007669"/>
    <property type="project" value="InterPro"/>
</dbReference>
<dbReference type="InterPro" id="IPR006109">
    <property type="entry name" value="G3P_DH_NAD-dep_C"/>
</dbReference>
<evidence type="ECO:0000256" key="12">
    <source>
        <dbReference type="RuleBase" id="RU000439"/>
    </source>
</evidence>
<feature type="chain" id="PRO_5019438889" description="Glycerol-3-phosphate dehydrogenase" evidence="13">
    <location>
        <begin position="21"/>
        <end position="333"/>
    </location>
</feature>
<dbReference type="Pfam" id="PF01210">
    <property type="entry name" value="NAD_Gly3P_dh_N"/>
    <property type="match status" value="1"/>
</dbReference>
<name>A0A449B6C3_9BACT</name>
<evidence type="ECO:0000256" key="8">
    <source>
        <dbReference type="PIRSR" id="PIRSR000114-1"/>
    </source>
</evidence>
<dbReference type="RefSeq" id="WP_036433890.1">
    <property type="nucleotide sequence ID" value="NZ_LR215039.1"/>
</dbReference>
<dbReference type="GO" id="GO:0005829">
    <property type="term" value="C:cytosol"/>
    <property type="evidence" value="ECO:0007669"/>
    <property type="project" value="TreeGrafter"/>
</dbReference>
<reference evidence="16 17" key="1">
    <citation type="submission" date="2019-01" db="EMBL/GenBank/DDBJ databases">
        <authorList>
            <consortium name="Pathogen Informatics"/>
        </authorList>
    </citation>
    <scope>NUCLEOTIDE SEQUENCE [LARGE SCALE GENOMIC DNA]</scope>
    <source>
        <strain evidence="16 17">NCTC10179</strain>
    </source>
</reference>
<proteinExistence type="inferred from homology"/>
<dbReference type="Pfam" id="PF07479">
    <property type="entry name" value="NAD_Gly3P_dh_C"/>
    <property type="match status" value="1"/>
</dbReference>
<evidence type="ECO:0000256" key="13">
    <source>
        <dbReference type="SAM" id="SignalP"/>
    </source>
</evidence>
<keyword evidence="13" id="KW-0732">Signal</keyword>
<dbReference type="EC" id="1.1.1.94" evidence="12"/>
<dbReference type="EMBL" id="LR215039">
    <property type="protein sequence ID" value="VEU76129.1"/>
    <property type="molecule type" value="Genomic_DNA"/>
</dbReference>
<dbReference type="GO" id="GO:0005975">
    <property type="term" value="P:carbohydrate metabolic process"/>
    <property type="evidence" value="ECO:0007669"/>
    <property type="project" value="InterPro"/>
</dbReference>
<dbReference type="PANTHER" id="PTHR11728:SF1">
    <property type="entry name" value="GLYCEROL-3-PHOSPHATE DEHYDROGENASE [NAD(+)] 2, CHLOROPLASTIC"/>
    <property type="match status" value="1"/>
</dbReference>
<dbReference type="InterPro" id="IPR013328">
    <property type="entry name" value="6PGD_dom2"/>
</dbReference>
<keyword evidence="17" id="KW-1185">Reference proteome</keyword>
<evidence type="ECO:0000256" key="11">
    <source>
        <dbReference type="RuleBase" id="RU000437"/>
    </source>
</evidence>
<dbReference type="PANTHER" id="PTHR11728">
    <property type="entry name" value="GLYCEROL-3-PHOSPHATE DEHYDROGENASE"/>
    <property type="match status" value="1"/>
</dbReference>
<keyword evidence="6" id="KW-0594">Phospholipid biosynthesis</keyword>
<dbReference type="Proteomes" id="UP000289497">
    <property type="component" value="Chromosome"/>
</dbReference>
<evidence type="ECO:0000313" key="17">
    <source>
        <dbReference type="Proteomes" id="UP000289497"/>
    </source>
</evidence>
<gene>
    <name evidence="16" type="primary">gpsA</name>
    <name evidence="16" type="ORF">NCTC10179_00296</name>
</gene>
<dbReference type="Gene3D" id="1.10.1040.10">
    <property type="entry name" value="N-(1-d-carboxylethyl)-l-norvaline Dehydrogenase, domain 2"/>
    <property type="match status" value="1"/>
</dbReference>
<evidence type="ECO:0000256" key="9">
    <source>
        <dbReference type="PIRSR" id="PIRSR000114-2"/>
    </source>
</evidence>
<comment type="similarity">
    <text evidence="1 11">Belongs to the NAD-dependent glycerol-3-phosphate dehydrogenase family.</text>
</comment>
<evidence type="ECO:0000259" key="15">
    <source>
        <dbReference type="Pfam" id="PF07479"/>
    </source>
</evidence>
<feature type="domain" description="Glycerol-3-phosphate dehydrogenase NAD-dependent C-terminal" evidence="15">
    <location>
        <begin position="187"/>
        <end position="323"/>
    </location>
</feature>
<evidence type="ECO:0000256" key="7">
    <source>
        <dbReference type="ARBA" id="ARBA00023264"/>
    </source>
</evidence>
<dbReference type="Gene3D" id="3.40.50.720">
    <property type="entry name" value="NAD(P)-binding Rossmann-like Domain"/>
    <property type="match status" value="1"/>
</dbReference>
<protein>
    <recommendedName>
        <fullName evidence="12">Glycerol-3-phosphate dehydrogenase</fullName>
        <ecNumber evidence="12">1.1.1.94</ecNumber>
    </recommendedName>
</protein>
<evidence type="ECO:0000313" key="16">
    <source>
        <dbReference type="EMBL" id="VEU76129.1"/>
    </source>
</evidence>
<evidence type="ECO:0000256" key="2">
    <source>
        <dbReference type="ARBA" id="ARBA00022516"/>
    </source>
</evidence>
<dbReference type="GO" id="GO:0046168">
    <property type="term" value="P:glycerol-3-phosphate catabolic process"/>
    <property type="evidence" value="ECO:0007669"/>
    <property type="project" value="InterPro"/>
</dbReference>
<comment type="catalytic activity">
    <reaction evidence="12">
        <text>sn-glycerol 3-phosphate + NADP(+) = dihydroxyacetone phosphate + NADPH + H(+)</text>
        <dbReference type="Rhea" id="RHEA:11096"/>
        <dbReference type="ChEBI" id="CHEBI:15378"/>
        <dbReference type="ChEBI" id="CHEBI:57597"/>
        <dbReference type="ChEBI" id="CHEBI:57642"/>
        <dbReference type="ChEBI" id="CHEBI:57783"/>
        <dbReference type="ChEBI" id="CHEBI:58349"/>
        <dbReference type="EC" id="1.1.1.94"/>
    </reaction>
</comment>
<feature type="binding site" evidence="9">
    <location>
        <begin position="262"/>
        <end position="263"/>
    </location>
    <ligand>
        <name>substrate</name>
    </ligand>
</feature>
<accession>A0A449B6C3</accession>
<dbReference type="InterPro" id="IPR008927">
    <property type="entry name" value="6-PGluconate_DH-like_C_sf"/>
</dbReference>